<keyword evidence="3" id="KW-1185">Reference proteome</keyword>
<evidence type="ECO:0000256" key="1">
    <source>
        <dbReference type="SAM" id="Phobius"/>
    </source>
</evidence>
<dbReference type="Gramene" id="AUR62000133-RA">
    <property type="protein sequence ID" value="AUR62000133-RA:cds"/>
    <property type="gene ID" value="AUR62000133"/>
</dbReference>
<dbReference type="AlphaFoldDB" id="A0A803KM77"/>
<keyword evidence="1" id="KW-0812">Transmembrane</keyword>
<reference evidence="2" key="2">
    <citation type="submission" date="2021-03" db="UniProtKB">
        <authorList>
            <consortium name="EnsemblPlants"/>
        </authorList>
    </citation>
    <scope>IDENTIFICATION</scope>
</reference>
<dbReference type="Proteomes" id="UP000596660">
    <property type="component" value="Unplaced"/>
</dbReference>
<feature type="transmembrane region" description="Helical" evidence="1">
    <location>
        <begin position="178"/>
        <end position="201"/>
    </location>
</feature>
<proteinExistence type="predicted"/>
<reference evidence="2" key="1">
    <citation type="journal article" date="2017" name="Nature">
        <title>The genome of Chenopodium quinoa.</title>
        <authorList>
            <person name="Jarvis D.E."/>
            <person name="Ho Y.S."/>
            <person name="Lightfoot D.J."/>
            <person name="Schmoeckel S.M."/>
            <person name="Li B."/>
            <person name="Borm T.J.A."/>
            <person name="Ohyanagi H."/>
            <person name="Mineta K."/>
            <person name="Michell C.T."/>
            <person name="Saber N."/>
            <person name="Kharbatia N.M."/>
            <person name="Rupper R.R."/>
            <person name="Sharp A.R."/>
            <person name="Dally N."/>
            <person name="Boughton B.A."/>
            <person name="Woo Y.H."/>
            <person name="Gao G."/>
            <person name="Schijlen E.G.W.M."/>
            <person name="Guo X."/>
            <person name="Momin A.A."/>
            <person name="Negrao S."/>
            <person name="Al-Babili S."/>
            <person name="Gehring C."/>
            <person name="Roessner U."/>
            <person name="Jung C."/>
            <person name="Murphy K."/>
            <person name="Arold S.T."/>
            <person name="Gojobori T."/>
            <person name="van der Linden C.G."/>
            <person name="van Loo E.N."/>
            <person name="Jellen E.N."/>
            <person name="Maughan P.J."/>
            <person name="Tester M."/>
        </authorList>
    </citation>
    <scope>NUCLEOTIDE SEQUENCE [LARGE SCALE GENOMIC DNA]</scope>
    <source>
        <strain evidence="2">cv. PI 614886</strain>
    </source>
</reference>
<protein>
    <submittedName>
        <fullName evidence="2">Uncharacterized protein</fullName>
    </submittedName>
</protein>
<keyword evidence="1" id="KW-0472">Membrane</keyword>
<evidence type="ECO:0000313" key="2">
    <source>
        <dbReference type="EnsemblPlants" id="AUR62000133-RA:cds"/>
    </source>
</evidence>
<name>A0A803KM77_CHEQI</name>
<evidence type="ECO:0000313" key="3">
    <source>
        <dbReference type="Proteomes" id="UP000596660"/>
    </source>
</evidence>
<accession>A0A803KM77</accession>
<dbReference type="EnsemblPlants" id="AUR62000133-RA">
    <property type="protein sequence ID" value="AUR62000133-RA:cds"/>
    <property type="gene ID" value="AUR62000133"/>
</dbReference>
<organism evidence="2 3">
    <name type="scientific">Chenopodium quinoa</name>
    <name type="common">Quinoa</name>
    <dbReference type="NCBI Taxonomy" id="63459"/>
    <lineage>
        <taxon>Eukaryota</taxon>
        <taxon>Viridiplantae</taxon>
        <taxon>Streptophyta</taxon>
        <taxon>Embryophyta</taxon>
        <taxon>Tracheophyta</taxon>
        <taxon>Spermatophyta</taxon>
        <taxon>Magnoliopsida</taxon>
        <taxon>eudicotyledons</taxon>
        <taxon>Gunneridae</taxon>
        <taxon>Pentapetalae</taxon>
        <taxon>Caryophyllales</taxon>
        <taxon>Chenopodiaceae</taxon>
        <taxon>Chenopodioideae</taxon>
        <taxon>Atripliceae</taxon>
        <taxon>Chenopodium</taxon>
    </lineage>
</organism>
<sequence length="233" mass="25886">MADNSQPLDDNFFEDLGLPGKEFILPDLSSPWLLEDFAVYPNVSDKIELEPYPTAILDDSCISEVMSKPSIPLVESVEAFFLGLTDNSFGHSSVKPNVDVLMNNQESFGLHPVEVKNAECHGVSSGYFHNHTVQSEANISIADFLISSSNPEQLLDPVTEKFRTLSAKNRRKHHSTAVVLELMIGISLGHEVGIIYAVVWLCMKLDRNVHSDFSRLCDRSQEAIGYIGTYKLA</sequence>
<keyword evidence="1" id="KW-1133">Transmembrane helix</keyword>